<name>A0ABD0YHQ1_9HEMI</name>
<keyword evidence="2" id="KW-1133">Transmembrane helix</keyword>
<dbReference type="PANTHER" id="PTHR12107">
    <property type="entry name" value="VOLTAGE-DEPENDENT CALCIUM CHANNEL GAMMA SUBUNIT"/>
    <property type="match status" value="1"/>
</dbReference>
<evidence type="ECO:0000313" key="4">
    <source>
        <dbReference type="Proteomes" id="UP001558652"/>
    </source>
</evidence>
<dbReference type="PANTHER" id="PTHR12107:SF0">
    <property type="entry name" value="STARGAZIN (MAMMALIAN CALCIUM CHANNEL) HOMOLOG"/>
    <property type="match status" value="1"/>
</dbReference>
<dbReference type="AlphaFoldDB" id="A0ABD0YHQ1"/>
<evidence type="ECO:0000256" key="1">
    <source>
        <dbReference type="SAM" id="MobiDB-lite"/>
    </source>
</evidence>
<feature type="region of interest" description="Disordered" evidence="1">
    <location>
        <begin position="1"/>
        <end position="53"/>
    </location>
</feature>
<comment type="caution">
    <text evidence="3">The sequence shown here is derived from an EMBL/GenBank/DDBJ whole genome shotgun (WGS) entry which is preliminary data.</text>
</comment>
<protein>
    <submittedName>
        <fullName evidence="3">Uncharacterized protein</fullName>
    </submittedName>
</protein>
<gene>
    <name evidence="3" type="ORF">AAG570_011991</name>
</gene>
<evidence type="ECO:0000313" key="3">
    <source>
        <dbReference type="EMBL" id="KAL1130750.1"/>
    </source>
</evidence>
<reference evidence="3 4" key="1">
    <citation type="submission" date="2024-07" db="EMBL/GenBank/DDBJ databases">
        <title>Chromosome-level genome assembly of the water stick insect Ranatra chinensis (Heteroptera: Nepidae).</title>
        <authorList>
            <person name="Liu X."/>
        </authorList>
    </citation>
    <scope>NUCLEOTIDE SEQUENCE [LARGE SCALE GENOMIC DNA]</scope>
    <source>
        <strain evidence="3">Cailab_2021Rc</strain>
        <tissue evidence="3">Muscle</tissue>
    </source>
</reference>
<dbReference type="InterPro" id="IPR051072">
    <property type="entry name" value="CACNG_subunit"/>
</dbReference>
<feature type="compositionally biased region" description="Basic residues" evidence="1">
    <location>
        <begin position="14"/>
        <end position="42"/>
    </location>
</feature>
<organism evidence="3 4">
    <name type="scientific">Ranatra chinensis</name>
    <dbReference type="NCBI Taxonomy" id="642074"/>
    <lineage>
        <taxon>Eukaryota</taxon>
        <taxon>Metazoa</taxon>
        <taxon>Ecdysozoa</taxon>
        <taxon>Arthropoda</taxon>
        <taxon>Hexapoda</taxon>
        <taxon>Insecta</taxon>
        <taxon>Pterygota</taxon>
        <taxon>Neoptera</taxon>
        <taxon>Paraneoptera</taxon>
        <taxon>Hemiptera</taxon>
        <taxon>Heteroptera</taxon>
        <taxon>Panheteroptera</taxon>
        <taxon>Nepomorpha</taxon>
        <taxon>Nepidae</taxon>
        <taxon>Ranatrinae</taxon>
        <taxon>Ranatra</taxon>
    </lineage>
</organism>
<proteinExistence type="predicted"/>
<feature type="compositionally biased region" description="Pro residues" evidence="1">
    <location>
        <begin position="1"/>
        <end position="11"/>
    </location>
</feature>
<keyword evidence="2" id="KW-0812">Transmembrane</keyword>
<dbReference type="Proteomes" id="UP001558652">
    <property type="component" value="Unassembled WGS sequence"/>
</dbReference>
<keyword evidence="2" id="KW-0472">Membrane</keyword>
<dbReference type="Gene3D" id="1.20.140.150">
    <property type="match status" value="1"/>
</dbReference>
<feature type="transmembrane region" description="Helical" evidence="2">
    <location>
        <begin position="60"/>
        <end position="81"/>
    </location>
</feature>
<accession>A0ABD0YHQ1</accession>
<keyword evidence="4" id="KW-1185">Reference proteome</keyword>
<sequence length="122" mass="13854">MSGGHVPPPVAPTGHRHHHPQHHHHHIQHHLQHHLQHHHHPEHHPEHQPSPRAPPTVTCLWVLTPITASISLAIVCIAISTNQWLLTEEKMPNPNYNGTGDNEYLPKSTVSGLWTLCFTNRM</sequence>
<dbReference type="EMBL" id="JBFDAA010000007">
    <property type="protein sequence ID" value="KAL1130750.1"/>
    <property type="molecule type" value="Genomic_DNA"/>
</dbReference>
<evidence type="ECO:0000256" key="2">
    <source>
        <dbReference type="SAM" id="Phobius"/>
    </source>
</evidence>